<comment type="caution">
    <text evidence="2">The sequence shown here is derived from an EMBL/GenBank/DDBJ whole genome shotgun (WGS) entry which is preliminary data.</text>
</comment>
<feature type="compositionally biased region" description="Acidic residues" evidence="1">
    <location>
        <begin position="49"/>
        <end position="62"/>
    </location>
</feature>
<proteinExistence type="predicted"/>
<organism evidence="2 3">
    <name type="scientific">Wickerhamomyces pijperi</name>
    <name type="common">Yeast</name>
    <name type="synonym">Pichia pijperi</name>
    <dbReference type="NCBI Taxonomy" id="599730"/>
    <lineage>
        <taxon>Eukaryota</taxon>
        <taxon>Fungi</taxon>
        <taxon>Dikarya</taxon>
        <taxon>Ascomycota</taxon>
        <taxon>Saccharomycotina</taxon>
        <taxon>Saccharomycetes</taxon>
        <taxon>Phaffomycetales</taxon>
        <taxon>Wickerhamomycetaceae</taxon>
        <taxon>Wickerhamomyces</taxon>
    </lineage>
</organism>
<feature type="region of interest" description="Disordered" evidence="1">
    <location>
        <begin position="469"/>
        <end position="502"/>
    </location>
</feature>
<dbReference type="EMBL" id="JAEUBG010000133">
    <property type="protein sequence ID" value="KAH3688832.1"/>
    <property type="molecule type" value="Genomic_DNA"/>
</dbReference>
<feature type="compositionally biased region" description="Low complexity" evidence="1">
    <location>
        <begin position="563"/>
        <end position="575"/>
    </location>
</feature>
<evidence type="ECO:0000313" key="3">
    <source>
        <dbReference type="Proteomes" id="UP000774326"/>
    </source>
</evidence>
<keyword evidence="3" id="KW-1185">Reference proteome</keyword>
<protein>
    <submittedName>
        <fullName evidence="2">Uncharacterized protein</fullName>
    </submittedName>
</protein>
<evidence type="ECO:0000313" key="2">
    <source>
        <dbReference type="EMBL" id="KAH3688832.1"/>
    </source>
</evidence>
<dbReference type="OrthoDB" id="3981040at2759"/>
<evidence type="ECO:0000256" key="1">
    <source>
        <dbReference type="SAM" id="MobiDB-lite"/>
    </source>
</evidence>
<dbReference type="Proteomes" id="UP000774326">
    <property type="component" value="Unassembled WGS sequence"/>
</dbReference>
<feature type="region of interest" description="Disordered" evidence="1">
    <location>
        <begin position="1"/>
        <end position="62"/>
    </location>
</feature>
<sequence length="1625" mass="185330">MESSHGQNLPELPSLRLQSLEGNAGTPSIPDLAVRSTDPPLALQLTQSEMDESVSDSEEESQDLLIKPKKLAILLKRSDKGPNLLKLKKTNTLPSSLEKIITEAQQNKEHRRIIEINKEFQRPTRRSKDAYQRHPYVGELIEHTLQCSRAYACELLDSHESVLVSKFKEGKNVFQMFLVELVSNARKIQDTQSQSQELYGEVASSVTKKPKAKTKVARNISGVSQPEDIFAGIDIPQDNSDEDQDYDLENNNHISDDEADEEAYGVEDEFMRATQRRKKVQIIDDEESQKLDDESQETFQFRGHLMKKKNIAKLTGLPQSLFTLQSKNKPTVPSHSSSLKRTIREDVRGVAKKKKGSGVSNPLATPQRSLEDDLFITEEIIADDGDELFNLDVGASAVEGRQYKHFFDAISQKYADNAVSVETYDSDDSYGDMNDYFDDHEGYGIREYQNSEDEDNEVSDLFQRDFLVTDTDRDPISPTSDGYSGSSKKKHRQRDNQPRIGAFLDKASVASNPGDYDFDDGEDYNNIYRYDFNSVNRQGEAMEASERIDYLLASGSGSGSGSGTRSSSGTNTSGTPRLRTKGANSSSSSSSSRHEPSRANRTQSRSRSSPSPSPSSSRNSGTLSYQGRTNQPKVVKRAAKSQVFQYYDPSLGPLGAPVVRENNVQPTLSKKAPNTASRKKNGLLTHFQSNLRLVLPRTEPLPAAMEEASNEIVRIPIRPKITQIQSPATATASSATDSDSRAGLTIFAESTIYKYLILNKPFLQRQEYILTMPDNETKILFSKRSMFFLNNFQSFSDSLLHYTTLQSIRTHRINFALFQEFLTTFLTPENLPVIVPKLHEFLKRLDVPKTRSLYAWYMSQILICYKVVSKYCEQHNVGFVELERTKKLIVSIFNHLMGPGSDHPQLGSIRPYLLRDTLDICFQVEPEMSWAVIHNQISIKNVPMWLFIWEKYRDAGKEVDWGFVMKILKNLGFKYLLPFFIWVSKLSSKLSEEITVAMFQRLSSLKFEYQGNSNSNGMVLLTPEGKGLKPINPVNVYINCFMASDIQSSRAQEQVTPTANSNTEKKEYIIDRVNIYLALAVKFGHNYDHMINNLLVKLDLLKALEVILTMTQINEKNKKLTKFTSLDDVISRVIRYQKFGLWSNFIGFLKLDSLNMKSFHMMVEILIKYTSNQQFMHATKDVLYRYLQRLDVHNDRTKIEKFRLLQSSSLTSDIPLWVLISKRMVEAKLCSWNVLLDSVSNNDDCPEIRKLDIFRILLKSVDGIFAVNSINFLTILVRSIICFKIESIRALNELYKELNKDSMMPTSSPAAPITAMNRWTILQRLIPFFISLRPNYRAQIFSMMITTMNVLMKEPQSVAEGVSLHVAKVLRQISKYKELEFVKNSIIFKQLSESVNFNMDGSIKDNVTDEADDMVIALLKLFQSVIGAEKSKKLASYEKFLDIGSSTDSRFESLKLLLQALLRHTDKHNESWVYLTELASFFKMTVLKSVHYNPEETFQILHFIKLIRFALISEEKSLRFHILSCIYPVIRLMYYVMRGYNEYYVFKHVIKDYMDEKKILGKFGLAVKYVKVSDTRMLDAVGLVLRSRRVAYGGEARTDVLEKMRGGLVEYIADLKRLVERESRG</sequence>
<name>A0A9P8QD41_WICPI</name>
<feature type="compositionally biased region" description="Polar residues" evidence="1">
    <location>
        <begin position="619"/>
        <end position="632"/>
    </location>
</feature>
<accession>A0A9P8QD41</accession>
<feature type="compositionally biased region" description="Polar residues" evidence="1">
    <location>
        <begin position="477"/>
        <end position="486"/>
    </location>
</feature>
<feature type="region of interest" description="Disordered" evidence="1">
    <location>
        <begin position="553"/>
        <end position="636"/>
    </location>
</feature>
<reference evidence="2" key="2">
    <citation type="submission" date="2021-01" db="EMBL/GenBank/DDBJ databases">
        <authorList>
            <person name="Schikora-Tamarit M.A."/>
        </authorList>
    </citation>
    <scope>NUCLEOTIDE SEQUENCE</scope>
    <source>
        <strain evidence="2">CBS2887</strain>
    </source>
</reference>
<gene>
    <name evidence="2" type="ORF">WICPIJ_000192</name>
</gene>
<reference evidence="2" key="1">
    <citation type="journal article" date="2021" name="Open Biol.">
        <title>Shared evolutionary footprints suggest mitochondrial oxidative damage underlies multiple complex I losses in fungi.</title>
        <authorList>
            <person name="Schikora-Tamarit M.A."/>
            <person name="Marcet-Houben M."/>
            <person name="Nosek J."/>
            <person name="Gabaldon T."/>
        </authorList>
    </citation>
    <scope>NUCLEOTIDE SEQUENCE</scope>
    <source>
        <strain evidence="2">CBS2887</strain>
    </source>
</reference>
<feature type="compositionally biased region" description="Low complexity" evidence="1">
    <location>
        <begin position="605"/>
        <end position="618"/>
    </location>
</feature>